<accession>A0AA88DG43</accession>
<evidence type="ECO:0000256" key="1">
    <source>
        <dbReference type="SAM" id="MobiDB-lite"/>
    </source>
</evidence>
<comment type="caution">
    <text evidence="2">The sequence shown here is derived from an EMBL/GenBank/DDBJ whole genome shotgun (WGS) entry which is preliminary data.</text>
</comment>
<organism evidence="2 3">
    <name type="scientific">Ficus carica</name>
    <name type="common">Common fig</name>
    <dbReference type="NCBI Taxonomy" id="3494"/>
    <lineage>
        <taxon>Eukaryota</taxon>
        <taxon>Viridiplantae</taxon>
        <taxon>Streptophyta</taxon>
        <taxon>Embryophyta</taxon>
        <taxon>Tracheophyta</taxon>
        <taxon>Spermatophyta</taxon>
        <taxon>Magnoliopsida</taxon>
        <taxon>eudicotyledons</taxon>
        <taxon>Gunneridae</taxon>
        <taxon>Pentapetalae</taxon>
        <taxon>rosids</taxon>
        <taxon>fabids</taxon>
        <taxon>Rosales</taxon>
        <taxon>Moraceae</taxon>
        <taxon>Ficeae</taxon>
        <taxon>Ficus</taxon>
    </lineage>
</organism>
<feature type="compositionally biased region" description="Basic and acidic residues" evidence="1">
    <location>
        <begin position="1"/>
        <end position="12"/>
    </location>
</feature>
<dbReference type="EMBL" id="BTGU01000049">
    <property type="protein sequence ID" value="GMN54087.1"/>
    <property type="molecule type" value="Genomic_DNA"/>
</dbReference>
<reference evidence="2" key="1">
    <citation type="submission" date="2023-07" db="EMBL/GenBank/DDBJ databases">
        <title>draft genome sequence of fig (Ficus carica).</title>
        <authorList>
            <person name="Takahashi T."/>
            <person name="Nishimura K."/>
        </authorList>
    </citation>
    <scope>NUCLEOTIDE SEQUENCE</scope>
</reference>
<evidence type="ECO:0000313" key="2">
    <source>
        <dbReference type="EMBL" id="GMN54087.1"/>
    </source>
</evidence>
<dbReference type="AlphaFoldDB" id="A0AA88DG43"/>
<sequence length="115" mass="12809">MSDVKKTLERRSARVPAKSSKCKRADERAKKTIPNVERMISDAVLKQKQGGIDVNDSKKLINSVEGKISTAEEVFHNTVMHLTNNSAMGDALWFQLGEDLGRFSINEFCLITGLN</sequence>
<evidence type="ECO:0000313" key="3">
    <source>
        <dbReference type="Proteomes" id="UP001187192"/>
    </source>
</evidence>
<name>A0AA88DG43_FICCA</name>
<gene>
    <name evidence="2" type="ORF">TIFTF001_023229</name>
</gene>
<protein>
    <submittedName>
        <fullName evidence="2">Uncharacterized protein</fullName>
    </submittedName>
</protein>
<keyword evidence="3" id="KW-1185">Reference proteome</keyword>
<feature type="region of interest" description="Disordered" evidence="1">
    <location>
        <begin position="1"/>
        <end position="28"/>
    </location>
</feature>
<dbReference type="Proteomes" id="UP001187192">
    <property type="component" value="Unassembled WGS sequence"/>
</dbReference>
<proteinExistence type="predicted"/>